<evidence type="ECO:0000313" key="2">
    <source>
        <dbReference type="Proteomes" id="UP000033393"/>
    </source>
</evidence>
<proteinExistence type="predicted"/>
<dbReference type="AlphaFoldDB" id="A0A0F0HFI2"/>
<reference evidence="1 2" key="1">
    <citation type="submission" date="2015-02" db="EMBL/GenBank/DDBJ databases">
        <authorList>
            <person name="Ju K.-S."/>
            <person name="Doroghazi J.R."/>
            <person name="Metcalf W."/>
        </authorList>
    </citation>
    <scope>NUCLEOTIDE SEQUENCE [LARGE SCALE GENOMIC DNA]</scope>
    <source>
        <strain evidence="1 2">NRRL B-16140</strain>
    </source>
</reference>
<keyword evidence="2" id="KW-1185">Reference proteome</keyword>
<gene>
    <name evidence="1" type="ORF">UK23_01895</name>
</gene>
<dbReference type="PATRIC" id="fig|68170.10.peg.3546"/>
<protein>
    <submittedName>
        <fullName evidence="1">Uncharacterized protein</fullName>
    </submittedName>
</protein>
<accession>A0A0F0HFI2</accession>
<organism evidence="1 2">
    <name type="scientific">Lentzea aerocolonigenes</name>
    <name type="common">Lechevalieria aerocolonigenes</name>
    <name type="synonym">Saccharothrix aerocolonigenes</name>
    <dbReference type="NCBI Taxonomy" id="68170"/>
    <lineage>
        <taxon>Bacteria</taxon>
        <taxon>Bacillati</taxon>
        <taxon>Actinomycetota</taxon>
        <taxon>Actinomycetes</taxon>
        <taxon>Pseudonocardiales</taxon>
        <taxon>Pseudonocardiaceae</taxon>
        <taxon>Lentzea</taxon>
    </lineage>
</organism>
<evidence type="ECO:0000313" key="1">
    <source>
        <dbReference type="EMBL" id="KJK53092.1"/>
    </source>
</evidence>
<dbReference type="EMBL" id="JYJG01000004">
    <property type="protein sequence ID" value="KJK53092.1"/>
    <property type="molecule type" value="Genomic_DNA"/>
</dbReference>
<dbReference type="Proteomes" id="UP000033393">
    <property type="component" value="Unassembled WGS sequence"/>
</dbReference>
<name>A0A0F0HFI2_LENAE</name>
<comment type="caution">
    <text evidence="1">The sequence shown here is derived from an EMBL/GenBank/DDBJ whole genome shotgun (WGS) entry which is preliminary data.</text>
</comment>
<sequence>MSVEPERIRALDGATKQLLWDRMISGKQTVSSYVVILDGGTVETLELTAAQAEGFECLTCRAQCSNGAGTFVPVGRIPSVGSVFQCIACSVGVR</sequence>
<dbReference type="STRING" id="68170.GCA_000974445_09122"/>